<dbReference type="VEuPathDB" id="FungiDB:GGTG_11111"/>
<reference evidence="1" key="2">
    <citation type="submission" date="2010-07" db="EMBL/GenBank/DDBJ databases">
        <authorList>
            <consortium name="The Broad Institute Genome Sequencing Platform"/>
            <consortium name="Broad Institute Genome Sequencing Center for Infectious Disease"/>
            <person name="Ma L.-J."/>
            <person name="Dead R."/>
            <person name="Young S."/>
            <person name="Zeng Q."/>
            <person name="Koehrsen M."/>
            <person name="Alvarado L."/>
            <person name="Berlin A."/>
            <person name="Chapman S.B."/>
            <person name="Chen Z."/>
            <person name="Freedman E."/>
            <person name="Gellesch M."/>
            <person name="Goldberg J."/>
            <person name="Griggs A."/>
            <person name="Gujja S."/>
            <person name="Heilman E.R."/>
            <person name="Heiman D."/>
            <person name="Hepburn T."/>
            <person name="Howarth C."/>
            <person name="Jen D."/>
            <person name="Larson L."/>
            <person name="Mehta T."/>
            <person name="Neiman D."/>
            <person name="Pearson M."/>
            <person name="Roberts A."/>
            <person name="Saif S."/>
            <person name="Shea T."/>
            <person name="Shenoy N."/>
            <person name="Sisk P."/>
            <person name="Stolte C."/>
            <person name="Sykes S."/>
            <person name="Walk T."/>
            <person name="White J."/>
            <person name="Yandava C."/>
            <person name="Haas B."/>
            <person name="Nusbaum C."/>
            <person name="Birren B."/>
        </authorList>
    </citation>
    <scope>NUCLEOTIDE SEQUENCE</scope>
    <source>
        <strain evidence="1">R3-111a-1</strain>
    </source>
</reference>
<dbReference type="HOGENOM" id="CLU_2722390_0_0_1"/>
<reference evidence="1" key="3">
    <citation type="submission" date="2010-09" db="EMBL/GenBank/DDBJ databases">
        <title>Annotation of Gaeumannomyces graminis var. tritici R3-111a-1.</title>
        <authorList>
            <consortium name="The Broad Institute Genome Sequencing Platform"/>
            <person name="Ma L.-J."/>
            <person name="Dead R."/>
            <person name="Young S.K."/>
            <person name="Zeng Q."/>
            <person name="Gargeya S."/>
            <person name="Fitzgerald M."/>
            <person name="Haas B."/>
            <person name="Abouelleil A."/>
            <person name="Alvarado L."/>
            <person name="Arachchi H.M."/>
            <person name="Berlin A."/>
            <person name="Brown A."/>
            <person name="Chapman S.B."/>
            <person name="Chen Z."/>
            <person name="Dunbar C."/>
            <person name="Freedman E."/>
            <person name="Gearin G."/>
            <person name="Gellesch M."/>
            <person name="Goldberg J."/>
            <person name="Griggs A."/>
            <person name="Gujja S."/>
            <person name="Heiman D."/>
            <person name="Howarth C."/>
            <person name="Larson L."/>
            <person name="Lui A."/>
            <person name="MacDonald P.J.P."/>
            <person name="Mehta T."/>
            <person name="Montmayeur A."/>
            <person name="Murphy C."/>
            <person name="Neiman D."/>
            <person name="Pearson M."/>
            <person name="Priest M."/>
            <person name="Roberts A."/>
            <person name="Saif S."/>
            <person name="Shea T."/>
            <person name="Shenoy N."/>
            <person name="Sisk P."/>
            <person name="Stolte C."/>
            <person name="Sykes S."/>
            <person name="Yandava C."/>
            <person name="Wortman J."/>
            <person name="Nusbaum C."/>
            <person name="Birren B."/>
        </authorList>
    </citation>
    <scope>NUCLEOTIDE SEQUENCE</scope>
    <source>
        <strain evidence="1">R3-111a-1</strain>
    </source>
</reference>
<reference evidence="2" key="4">
    <citation type="journal article" date="2015" name="G3 (Bethesda)">
        <title>Genome sequences of three phytopathogenic species of the Magnaporthaceae family of fungi.</title>
        <authorList>
            <person name="Okagaki L.H."/>
            <person name="Nunes C.C."/>
            <person name="Sailsbery J."/>
            <person name="Clay B."/>
            <person name="Brown D."/>
            <person name="John T."/>
            <person name="Oh Y."/>
            <person name="Young N."/>
            <person name="Fitzgerald M."/>
            <person name="Haas B.J."/>
            <person name="Zeng Q."/>
            <person name="Young S."/>
            <person name="Adiconis X."/>
            <person name="Fan L."/>
            <person name="Levin J.Z."/>
            <person name="Mitchell T.K."/>
            <person name="Okubara P.A."/>
            <person name="Farman M.L."/>
            <person name="Kohn L.M."/>
            <person name="Birren B."/>
            <person name="Ma L.-J."/>
            <person name="Dean R.A."/>
        </authorList>
    </citation>
    <scope>NUCLEOTIDE SEQUENCE</scope>
    <source>
        <strain evidence="2">R3-111a-1</strain>
    </source>
</reference>
<protein>
    <submittedName>
        <fullName evidence="1 2">Uncharacterized protein</fullName>
    </submittedName>
</protein>
<dbReference type="EMBL" id="GL385400">
    <property type="protein sequence ID" value="EJT71858.1"/>
    <property type="molecule type" value="Genomic_DNA"/>
</dbReference>
<evidence type="ECO:0000313" key="3">
    <source>
        <dbReference type="Proteomes" id="UP000006039"/>
    </source>
</evidence>
<dbReference type="AlphaFoldDB" id="J3PC88"/>
<evidence type="ECO:0000313" key="2">
    <source>
        <dbReference type="EnsemblFungi" id="EJT71858"/>
    </source>
</evidence>
<dbReference type="Proteomes" id="UP000006039">
    <property type="component" value="Unassembled WGS sequence"/>
</dbReference>
<organism evidence="1">
    <name type="scientific">Gaeumannomyces tritici (strain R3-111a-1)</name>
    <name type="common">Wheat and barley take-all root rot fungus</name>
    <name type="synonym">Gaeumannomyces graminis var. tritici</name>
    <dbReference type="NCBI Taxonomy" id="644352"/>
    <lineage>
        <taxon>Eukaryota</taxon>
        <taxon>Fungi</taxon>
        <taxon>Dikarya</taxon>
        <taxon>Ascomycota</taxon>
        <taxon>Pezizomycotina</taxon>
        <taxon>Sordariomycetes</taxon>
        <taxon>Sordariomycetidae</taxon>
        <taxon>Magnaporthales</taxon>
        <taxon>Magnaporthaceae</taxon>
        <taxon>Gaeumannomyces</taxon>
    </lineage>
</organism>
<name>J3PC88_GAET3</name>
<evidence type="ECO:0000313" key="1">
    <source>
        <dbReference type="EMBL" id="EJT71858.1"/>
    </source>
</evidence>
<dbReference type="RefSeq" id="XP_009227255.1">
    <property type="nucleotide sequence ID" value="XM_009228991.1"/>
</dbReference>
<accession>J3PC88</accession>
<reference evidence="3" key="1">
    <citation type="submission" date="2010-07" db="EMBL/GenBank/DDBJ databases">
        <title>The genome sequence of Gaeumannomyces graminis var. tritici strain R3-111a-1.</title>
        <authorList>
            <consortium name="The Broad Institute Genome Sequencing Platform"/>
            <person name="Ma L.-J."/>
            <person name="Dead R."/>
            <person name="Young S."/>
            <person name="Zeng Q."/>
            <person name="Koehrsen M."/>
            <person name="Alvarado L."/>
            <person name="Berlin A."/>
            <person name="Chapman S.B."/>
            <person name="Chen Z."/>
            <person name="Freedman E."/>
            <person name="Gellesch M."/>
            <person name="Goldberg J."/>
            <person name="Griggs A."/>
            <person name="Gujja S."/>
            <person name="Heilman E.R."/>
            <person name="Heiman D."/>
            <person name="Hepburn T."/>
            <person name="Howarth C."/>
            <person name="Jen D."/>
            <person name="Larson L."/>
            <person name="Mehta T."/>
            <person name="Neiman D."/>
            <person name="Pearson M."/>
            <person name="Roberts A."/>
            <person name="Saif S."/>
            <person name="Shea T."/>
            <person name="Shenoy N."/>
            <person name="Sisk P."/>
            <person name="Stolte C."/>
            <person name="Sykes S."/>
            <person name="Walk T."/>
            <person name="White J."/>
            <person name="Yandava C."/>
            <person name="Haas B."/>
            <person name="Nusbaum C."/>
            <person name="Birren B."/>
        </authorList>
    </citation>
    <scope>NUCLEOTIDE SEQUENCE [LARGE SCALE GENOMIC DNA]</scope>
    <source>
        <strain evidence="3">R3-111a-1</strain>
    </source>
</reference>
<gene>
    <name evidence="2" type="primary">20351569</name>
    <name evidence="1" type="ORF">GGTG_11111</name>
</gene>
<reference evidence="2" key="5">
    <citation type="submission" date="2018-04" db="UniProtKB">
        <authorList>
            <consortium name="EnsemblFungi"/>
        </authorList>
    </citation>
    <scope>IDENTIFICATION</scope>
    <source>
        <strain evidence="2">R3-111a-1</strain>
    </source>
</reference>
<dbReference type="EnsemblFungi" id="EJT71858">
    <property type="protein sequence ID" value="EJT71858"/>
    <property type="gene ID" value="GGTG_11111"/>
</dbReference>
<proteinExistence type="predicted"/>
<dbReference type="GeneID" id="20351569"/>
<sequence>MFQNALLVGLVPESKANGGCASRTDTARTLEPTPFPLDLTPFPLDLTPFHLDLTPFPLDLTCRSAAALQRRI</sequence>
<keyword evidence="3" id="KW-1185">Reference proteome</keyword>